<feature type="compositionally biased region" description="Basic and acidic residues" evidence="1">
    <location>
        <begin position="229"/>
        <end position="243"/>
    </location>
</feature>
<evidence type="ECO:0000313" key="3">
    <source>
        <dbReference type="EMBL" id="RKP23347.1"/>
    </source>
</evidence>
<keyword evidence="4" id="KW-1185">Reference proteome</keyword>
<evidence type="ECO:0000256" key="1">
    <source>
        <dbReference type="SAM" id="MobiDB-lite"/>
    </source>
</evidence>
<dbReference type="EMBL" id="KZ991061">
    <property type="protein sequence ID" value="RKP23347.1"/>
    <property type="molecule type" value="Genomic_DNA"/>
</dbReference>
<evidence type="ECO:0008006" key="5">
    <source>
        <dbReference type="Google" id="ProtNLM"/>
    </source>
</evidence>
<dbReference type="AlphaFoldDB" id="A0A4P9YTU9"/>
<feature type="chain" id="PRO_5020695978" description="Membrane anchor Opy2 N-terminal domain-containing protein" evidence="2">
    <location>
        <begin position="26"/>
        <end position="256"/>
    </location>
</feature>
<proteinExistence type="predicted"/>
<name>A0A4P9YTU9_9FUNG</name>
<evidence type="ECO:0000313" key="4">
    <source>
        <dbReference type="Proteomes" id="UP000278143"/>
    </source>
</evidence>
<sequence>MRAIIVAVTFAACLGLLLPPSGTSAALLERRIICTQGLIDCKSCPEGTECVDIPGTPTSCPQRKCEPKACKMCLLIAPQCTEPCPEGQECKITDQTCHQCAEAKCVPKHCARCTKIAVQCPPTCPKGTYCKKTNQTCDKCAEAKNGTDIRKISKKDGAGNHNWGKLENAVESMEGIDASTAQQVAANLDHPPLGHSLVNPGTATATYDLPRSNEDKEREPVRASSAADTPRDGTEDTKIKVVDEESFERLRQAMRS</sequence>
<protein>
    <recommendedName>
        <fullName evidence="5">Membrane anchor Opy2 N-terminal domain-containing protein</fullName>
    </recommendedName>
</protein>
<dbReference type="OrthoDB" id="3438930at2759"/>
<feature type="compositionally biased region" description="Basic and acidic residues" evidence="1">
    <location>
        <begin position="211"/>
        <end position="221"/>
    </location>
</feature>
<feature type="signal peptide" evidence="2">
    <location>
        <begin position="1"/>
        <end position="25"/>
    </location>
</feature>
<reference evidence="4" key="1">
    <citation type="journal article" date="2018" name="Nat. Microbiol.">
        <title>Leveraging single-cell genomics to expand the fungal tree of life.</title>
        <authorList>
            <person name="Ahrendt S.R."/>
            <person name="Quandt C.A."/>
            <person name="Ciobanu D."/>
            <person name="Clum A."/>
            <person name="Salamov A."/>
            <person name="Andreopoulos B."/>
            <person name="Cheng J.F."/>
            <person name="Woyke T."/>
            <person name="Pelin A."/>
            <person name="Henrissat B."/>
            <person name="Reynolds N.K."/>
            <person name="Benny G.L."/>
            <person name="Smith M.E."/>
            <person name="James T.Y."/>
            <person name="Grigoriev I.V."/>
        </authorList>
    </citation>
    <scope>NUCLEOTIDE SEQUENCE [LARGE SCALE GENOMIC DNA]</scope>
    <source>
        <strain evidence="4">Benny S71-1</strain>
    </source>
</reference>
<accession>A0A4P9YTU9</accession>
<dbReference type="Proteomes" id="UP000278143">
    <property type="component" value="Unassembled WGS sequence"/>
</dbReference>
<feature type="region of interest" description="Disordered" evidence="1">
    <location>
        <begin position="192"/>
        <end position="243"/>
    </location>
</feature>
<evidence type="ECO:0000256" key="2">
    <source>
        <dbReference type="SAM" id="SignalP"/>
    </source>
</evidence>
<keyword evidence="2" id="KW-0732">Signal</keyword>
<gene>
    <name evidence="3" type="ORF">SYNPS1DRAFT_24608</name>
</gene>
<organism evidence="3 4">
    <name type="scientific">Syncephalis pseudoplumigaleata</name>
    <dbReference type="NCBI Taxonomy" id="1712513"/>
    <lineage>
        <taxon>Eukaryota</taxon>
        <taxon>Fungi</taxon>
        <taxon>Fungi incertae sedis</taxon>
        <taxon>Zoopagomycota</taxon>
        <taxon>Zoopagomycotina</taxon>
        <taxon>Zoopagomycetes</taxon>
        <taxon>Zoopagales</taxon>
        <taxon>Piptocephalidaceae</taxon>
        <taxon>Syncephalis</taxon>
    </lineage>
</organism>